<dbReference type="InterPro" id="IPR028089">
    <property type="entry name" value="DUF4455"/>
</dbReference>
<feature type="domain" description="DUF4455" evidence="1">
    <location>
        <begin position="1"/>
        <end position="308"/>
    </location>
</feature>
<protein>
    <recommendedName>
        <fullName evidence="1">DUF4455 domain-containing protein</fullName>
    </recommendedName>
</protein>
<evidence type="ECO:0000259" key="1">
    <source>
        <dbReference type="Pfam" id="PF14643"/>
    </source>
</evidence>
<reference evidence="2" key="1">
    <citation type="submission" date="2025-08" db="UniProtKB">
        <authorList>
            <consortium name="Ensembl"/>
        </authorList>
    </citation>
    <scope>IDENTIFICATION</scope>
</reference>
<proteinExistence type="predicted"/>
<dbReference type="Proteomes" id="UP000694386">
    <property type="component" value="Unplaced"/>
</dbReference>
<reference evidence="2" key="2">
    <citation type="submission" date="2025-09" db="UniProtKB">
        <authorList>
            <consortium name="Ensembl"/>
        </authorList>
    </citation>
    <scope>IDENTIFICATION</scope>
</reference>
<evidence type="ECO:0000313" key="3">
    <source>
        <dbReference type="Proteomes" id="UP000694386"/>
    </source>
</evidence>
<dbReference type="PANTHER" id="PTHR21444:SF14">
    <property type="entry name" value="COILED-COIL DOMAIN-CONTAINING PROTEIN 180"/>
    <property type="match status" value="1"/>
</dbReference>
<dbReference type="Pfam" id="PF14643">
    <property type="entry name" value="DUF4455"/>
    <property type="match status" value="1"/>
</dbReference>
<organism evidence="2 3">
    <name type="scientific">Cricetulus griseus</name>
    <name type="common">Chinese hamster</name>
    <name type="synonym">Cricetulus barabensis griseus</name>
    <dbReference type="NCBI Taxonomy" id="10029"/>
    <lineage>
        <taxon>Eukaryota</taxon>
        <taxon>Metazoa</taxon>
        <taxon>Chordata</taxon>
        <taxon>Craniata</taxon>
        <taxon>Vertebrata</taxon>
        <taxon>Euteleostomi</taxon>
        <taxon>Mammalia</taxon>
        <taxon>Eutheria</taxon>
        <taxon>Euarchontoglires</taxon>
        <taxon>Glires</taxon>
        <taxon>Rodentia</taxon>
        <taxon>Myomorpha</taxon>
        <taxon>Muroidea</taxon>
        <taxon>Cricetidae</taxon>
        <taxon>Cricetinae</taxon>
        <taxon>Cricetulus</taxon>
    </lineage>
</organism>
<sequence length="312" mass="36839">QQKQEIKDLDQELLALEVSRANKLKDVLKRYVDILEKTSYLLQPDVYRLIDKEAMAMNQALLGNRRAIAQLLVNLTEATLQQELDNRHRWQGLVDTWKDLKKEALQQMTLLLSPFMASKDIQEPPAVQKELEEMLTNQRVLQKVRLDHLCTICDLLPPNYNKNHLTEWYDSLTSLNKQLDTYHMDCLSLVRFLYEKIWQECLAHVQNCKKQLLDWKAFSEAEAESLVNPAFFLVVGEFQSKVEKKLELLDNSFETLAKQMEFQSADLFRYFQEAVKLWEEHQSVLLSQELELEKRIEQHRQKHNQENQVPKA</sequence>
<dbReference type="Ensembl" id="ENSCGRT00001003617.1">
    <property type="protein sequence ID" value="ENSCGRP00001002660.1"/>
    <property type="gene ID" value="ENSCGRG00001002999.1"/>
</dbReference>
<name>A0A8C2LJD2_CRIGR</name>
<evidence type="ECO:0000313" key="2">
    <source>
        <dbReference type="Ensembl" id="ENSCGRP00001002660.1"/>
    </source>
</evidence>
<dbReference type="PANTHER" id="PTHR21444">
    <property type="entry name" value="COILED-COIL DOMAIN-CONTAINING PROTEIN 180"/>
    <property type="match status" value="1"/>
</dbReference>
<dbReference type="AlphaFoldDB" id="A0A8C2LJD2"/>
<accession>A0A8C2LJD2</accession>